<dbReference type="InterPro" id="IPR050493">
    <property type="entry name" value="FAD-dep_Monooxygenase_BioMet"/>
</dbReference>
<feature type="domain" description="FAD-binding" evidence="3">
    <location>
        <begin position="2"/>
        <end position="69"/>
    </location>
</feature>
<dbReference type="EMBL" id="MOMC01000043">
    <property type="protein sequence ID" value="ONH28061.1"/>
    <property type="molecule type" value="Genomic_DNA"/>
</dbReference>
<proteinExistence type="predicted"/>
<dbReference type="Pfam" id="PF01494">
    <property type="entry name" value="FAD_binding_3"/>
    <property type="match status" value="1"/>
</dbReference>
<dbReference type="SUPFAM" id="SSF51905">
    <property type="entry name" value="FAD/NAD(P)-binding domain"/>
    <property type="match status" value="1"/>
</dbReference>
<name>A0A1V2I8N3_9ACTN</name>
<evidence type="ECO:0000256" key="2">
    <source>
        <dbReference type="ARBA" id="ARBA00023033"/>
    </source>
</evidence>
<dbReference type="Proteomes" id="UP000188929">
    <property type="component" value="Unassembled WGS sequence"/>
</dbReference>
<evidence type="ECO:0000256" key="1">
    <source>
        <dbReference type="ARBA" id="ARBA00023002"/>
    </source>
</evidence>
<evidence type="ECO:0000313" key="4">
    <source>
        <dbReference type="EMBL" id="ONH28061.1"/>
    </source>
</evidence>
<dbReference type="InterPro" id="IPR036188">
    <property type="entry name" value="FAD/NAD-bd_sf"/>
</dbReference>
<dbReference type="PANTHER" id="PTHR13789:SF309">
    <property type="entry name" value="PUTATIVE (AFU_ORTHOLOGUE AFUA_6G14510)-RELATED"/>
    <property type="match status" value="1"/>
</dbReference>
<dbReference type="STRING" id="1834516.BL253_20920"/>
<protein>
    <recommendedName>
        <fullName evidence="3">FAD-binding domain-containing protein</fullName>
    </recommendedName>
</protein>
<dbReference type="PANTHER" id="PTHR13789">
    <property type="entry name" value="MONOOXYGENASE"/>
    <property type="match status" value="1"/>
</dbReference>
<dbReference type="GO" id="GO:0071949">
    <property type="term" value="F:FAD binding"/>
    <property type="evidence" value="ECO:0007669"/>
    <property type="project" value="InterPro"/>
</dbReference>
<organism evidence="4 5">
    <name type="scientific">Pseudofrankia asymbiotica</name>
    <dbReference type="NCBI Taxonomy" id="1834516"/>
    <lineage>
        <taxon>Bacteria</taxon>
        <taxon>Bacillati</taxon>
        <taxon>Actinomycetota</taxon>
        <taxon>Actinomycetes</taxon>
        <taxon>Frankiales</taxon>
        <taxon>Frankiaceae</taxon>
        <taxon>Pseudofrankia</taxon>
    </lineage>
</organism>
<gene>
    <name evidence="4" type="ORF">BL253_20920</name>
</gene>
<dbReference type="AlphaFoldDB" id="A0A1V2I8N3"/>
<accession>A0A1V2I8N3</accession>
<evidence type="ECO:0000313" key="5">
    <source>
        <dbReference type="Proteomes" id="UP000188929"/>
    </source>
</evidence>
<keyword evidence="5" id="KW-1185">Reference proteome</keyword>
<dbReference type="Gene3D" id="3.50.50.60">
    <property type="entry name" value="FAD/NAD(P)-binding domain"/>
    <property type="match status" value="2"/>
</dbReference>
<keyword evidence="1" id="KW-0560">Oxidoreductase</keyword>
<dbReference type="GO" id="GO:0004497">
    <property type="term" value="F:monooxygenase activity"/>
    <property type="evidence" value="ECO:0007669"/>
    <property type="project" value="UniProtKB-KW"/>
</dbReference>
<comment type="caution">
    <text evidence="4">The sequence shown here is derived from an EMBL/GenBank/DDBJ whole genome shotgun (WGS) entry which is preliminary data.</text>
</comment>
<dbReference type="InterPro" id="IPR002938">
    <property type="entry name" value="FAD-bd"/>
</dbReference>
<keyword evidence="2" id="KW-0503">Monooxygenase</keyword>
<sequence length="181" mass="18683">MLVVGGGTAGAAAAILLADAGVHVDLVELKPDVTALGSGITLQGNALRVLRQLGVLDECLAQGWPSEGLVLRAPDPAATVLAELAEHRSGGPDLPAVHTCPPTLAQGAALALEDAAVLTELLTTADSVDDELLRAFADRRLDRVRTVVEASLQLARWQLTHEQGDVPALMGRIAALTSQPA</sequence>
<reference evidence="5" key="1">
    <citation type="submission" date="2016-10" db="EMBL/GenBank/DDBJ databases">
        <title>Frankia sp. NRRL B-16386 Genome sequencing.</title>
        <authorList>
            <person name="Ghodhbane-Gtari F."/>
            <person name="Swanson E."/>
            <person name="Gueddou A."/>
            <person name="Hezbri K."/>
            <person name="Ktari K."/>
            <person name="Nouioui I."/>
            <person name="Morris K."/>
            <person name="Simpson S."/>
            <person name="Abebe-Akele F."/>
            <person name="Thomas K."/>
            <person name="Gtari M."/>
            <person name="Tisa L.S."/>
        </authorList>
    </citation>
    <scope>NUCLEOTIDE SEQUENCE [LARGE SCALE GENOMIC DNA]</scope>
    <source>
        <strain evidence="5">NRRL B-16386</strain>
    </source>
</reference>
<evidence type="ECO:0000259" key="3">
    <source>
        <dbReference type="Pfam" id="PF01494"/>
    </source>
</evidence>